<dbReference type="Proteomes" id="UP000248584">
    <property type="component" value="Unassembled WGS sequence"/>
</dbReference>
<evidence type="ECO:0000313" key="2">
    <source>
        <dbReference type="Proteomes" id="UP000248584"/>
    </source>
</evidence>
<dbReference type="Pfam" id="PF08907">
    <property type="entry name" value="DUF1853"/>
    <property type="match status" value="1"/>
</dbReference>
<evidence type="ECO:0008006" key="3">
    <source>
        <dbReference type="Google" id="ProtNLM"/>
    </source>
</evidence>
<reference evidence="1 2" key="1">
    <citation type="submission" date="2018-06" db="EMBL/GenBank/DDBJ databases">
        <title>Genomic Encyclopedia of Archaeal and Bacterial Type Strains, Phase II (KMG-II): from individual species to whole genera.</title>
        <authorList>
            <person name="Goeker M."/>
        </authorList>
    </citation>
    <scope>NUCLEOTIDE SEQUENCE [LARGE SCALE GENOMIC DNA]</scope>
    <source>
        <strain evidence="1 2">DSM 17205</strain>
    </source>
</reference>
<sequence>MNNNFARFKAFYKTASLWSGSLLGLKQFYLKNFDFNHLKEGDALELPSIPQGTVLGKRAEYFFKFCVEESNNYKLLLSNVQIFKKKVTVGELDYIVKEISTGHIIHIELVYKFYIYDPEFASTEKSDLLIELSKYRGPNRRDHLIRKIKHLKNHQLPLLYSQETEDILTSHSIPLEKIRQQVCFLAHLFIPHKYWNHDFKYINKACIVGYYFKISAFAKAETKNTYFLPEKYAWKMTPFSMSDSFTFREVLENASKSLERGFAPLVWMQLDSGDFESFFIVK</sequence>
<dbReference type="RefSeq" id="WP_015363475.1">
    <property type="nucleotide sequence ID" value="NZ_QKZR01000007.1"/>
</dbReference>
<protein>
    <recommendedName>
        <fullName evidence="3">DUF1853 domain containing protein</fullName>
    </recommendedName>
</protein>
<proteinExistence type="predicted"/>
<comment type="caution">
    <text evidence="1">The sequence shown here is derived from an EMBL/GenBank/DDBJ whole genome shotgun (WGS) entry which is preliminary data.</text>
</comment>
<organism evidence="1 2">
    <name type="scientific">Nonlabens dokdonensis</name>
    <dbReference type="NCBI Taxonomy" id="328515"/>
    <lineage>
        <taxon>Bacteria</taxon>
        <taxon>Pseudomonadati</taxon>
        <taxon>Bacteroidota</taxon>
        <taxon>Flavobacteriia</taxon>
        <taxon>Flavobacteriales</taxon>
        <taxon>Flavobacteriaceae</taxon>
        <taxon>Nonlabens</taxon>
    </lineage>
</organism>
<gene>
    <name evidence="1" type="ORF">LX97_03072</name>
</gene>
<keyword evidence="2" id="KW-1185">Reference proteome</keyword>
<dbReference type="InterPro" id="IPR015003">
    <property type="entry name" value="DUF1853"/>
</dbReference>
<name>A0ABX5PUB4_9FLAO</name>
<accession>A0ABX5PUB4</accession>
<dbReference type="EMBL" id="QKZR01000007">
    <property type="protein sequence ID" value="PZX37050.1"/>
    <property type="molecule type" value="Genomic_DNA"/>
</dbReference>
<evidence type="ECO:0000313" key="1">
    <source>
        <dbReference type="EMBL" id="PZX37050.1"/>
    </source>
</evidence>